<evidence type="ECO:0000313" key="2">
    <source>
        <dbReference type="EMBL" id="PNW79699.1"/>
    </source>
</evidence>
<sequence length="137" mass="14860">MDHNSALEVEVLKRAAVGGSLRQVASSSLSVDELRKWLVDAQSSNSGTRPSEPACPFEELEQRYQLRDVWGHNTTPSMQTLECIQQVKAALVAGGGEEDSISGRTFALLSLLSVAAALAVVLVWELYLRPAQLLPVQ</sequence>
<evidence type="ECO:0008006" key="4">
    <source>
        <dbReference type="Google" id="ProtNLM"/>
    </source>
</evidence>
<evidence type="ECO:0000313" key="3">
    <source>
        <dbReference type="Proteomes" id="UP000006906"/>
    </source>
</evidence>
<dbReference type="GeneID" id="66054328"/>
<dbReference type="Proteomes" id="UP000006906">
    <property type="component" value="Chromosome 8"/>
</dbReference>
<dbReference type="KEGG" id="cre:CHLRE_08g363400v5"/>
<dbReference type="EMBL" id="CM008969">
    <property type="protein sequence ID" value="PNW79699.1"/>
    <property type="molecule type" value="Genomic_DNA"/>
</dbReference>
<keyword evidence="1" id="KW-0472">Membrane</keyword>
<gene>
    <name evidence="2" type="ORF">CHLRE_08g363400v5</name>
</gene>
<name>A0A2K3DGP6_CHLRE</name>
<feature type="transmembrane region" description="Helical" evidence="1">
    <location>
        <begin position="106"/>
        <end position="127"/>
    </location>
</feature>
<keyword evidence="3" id="KW-1185">Reference proteome</keyword>
<dbReference type="RefSeq" id="XP_042921869.1">
    <property type="nucleotide sequence ID" value="XM_043064868.1"/>
</dbReference>
<keyword evidence="1" id="KW-0812">Transmembrane</keyword>
<keyword evidence="1" id="KW-1133">Transmembrane helix</keyword>
<proteinExistence type="predicted"/>
<accession>A0A2K3DGP6</accession>
<protein>
    <recommendedName>
        <fullName evidence="4">Transmembrane protein</fullName>
    </recommendedName>
</protein>
<dbReference type="AlphaFoldDB" id="A0A2K3DGP6"/>
<dbReference type="OrthoDB" id="537881at2759"/>
<dbReference type="ExpressionAtlas" id="A0A2K3DGP6">
    <property type="expression patterns" value="baseline and differential"/>
</dbReference>
<organism evidence="2 3">
    <name type="scientific">Chlamydomonas reinhardtii</name>
    <name type="common">Chlamydomonas smithii</name>
    <dbReference type="NCBI Taxonomy" id="3055"/>
    <lineage>
        <taxon>Eukaryota</taxon>
        <taxon>Viridiplantae</taxon>
        <taxon>Chlorophyta</taxon>
        <taxon>core chlorophytes</taxon>
        <taxon>Chlorophyceae</taxon>
        <taxon>CS clade</taxon>
        <taxon>Chlamydomonadales</taxon>
        <taxon>Chlamydomonadaceae</taxon>
        <taxon>Chlamydomonas</taxon>
    </lineage>
</organism>
<reference evidence="2 3" key="1">
    <citation type="journal article" date="2007" name="Science">
        <title>The Chlamydomonas genome reveals the evolution of key animal and plant functions.</title>
        <authorList>
            <person name="Merchant S.S."/>
            <person name="Prochnik S.E."/>
            <person name="Vallon O."/>
            <person name="Harris E.H."/>
            <person name="Karpowicz S.J."/>
            <person name="Witman G.B."/>
            <person name="Terry A."/>
            <person name="Salamov A."/>
            <person name="Fritz-Laylin L.K."/>
            <person name="Marechal-Drouard L."/>
            <person name="Marshall W.F."/>
            <person name="Qu L.H."/>
            <person name="Nelson D.R."/>
            <person name="Sanderfoot A.A."/>
            <person name="Spalding M.H."/>
            <person name="Kapitonov V.V."/>
            <person name="Ren Q."/>
            <person name="Ferris P."/>
            <person name="Lindquist E."/>
            <person name="Shapiro H."/>
            <person name="Lucas S.M."/>
            <person name="Grimwood J."/>
            <person name="Schmutz J."/>
            <person name="Cardol P."/>
            <person name="Cerutti H."/>
            <person name="Chanfreau G."/>
            <person name="Chen C.L."/>
            <person name="Cognat V."/>
            <person name="Croft M.T."/>
            <person name="Dent R."/>
            <person name="Dutcher S."/>
            <person name="Fernandez E."/>
            <person name="Fukuzawa H."/>
            <person name="Gonzalez-Ballester D."/>
            <person name="Gonzalez-Halphen D."/>
            <person name="Hallmann A."/>
            <person name="Hanikenne M."/>
            <person name="Hippler M."/>
            <person name="Inwood W."/>
            <person name="Jabbari K."/>
            <person name="Kalanon M."/>
            <person name="Kuras R."/>
            <person name="Lefebvre P.A."/>
            <person name="Lemaire S.D."/>
            <person name="Lobanov A.V."/>
            <person name="Lohr M."/>
            <person name="Manuell A."/>
            <person name="Meier I."/>
            <person name="Mets L."/>
            <person name="Mittag M."/>
            <person name="Mittelmeier T."/>
            <person name="Moroney J.V."/>
            <person name="Moseley J."/>
            <person name="Napoli C."/>
            <person name="Nedelcu A.M."/>
            <person name="Niyogi K."/>
            <person name="Novoselov S.V."/>
            <person name="Paulsen I.T."/>
            <person name="Pazour G."/>
            <person name="Purton S."/>
            <person name="Ral J.P."/>
            <person name="Riano-Pachon D.M."/>
            <person name="Riekhof W."/>
            <person name="Rymarquis L."/>
            <person name="Schroda M."/>
            <person name="Stern D."/>
            <person name="Umen J."/>
            <person name="Willows R."/>
            <person name="Wilson N."/>
            <person name="Zimmer S.L."/>
            <person name="Allmer J."/>
            <person name="Balk J."/>
            <person name="Bisova K."/>
            <person name="Chen C.J."/>
            <person name="Elias M."/>
            <person name="Gendler K."/>
            <person name="Hauser C."/>
            <person name="Lamb M.R."/>
            <person name="Ledford H."/>
            <person name="Long J.C."/>
            <person name="Minagawa J."/>
            <person name="Page M.D."/>
            <person name="Pan J."/>
            <person name="Pootakham W."/>
            <person name="Roje S."/>
            <person name="Rose A."/>
            <person name="Stahlberg E."/>
            <person name="Terauchi A.M."/>
            <person name="Yang P."/>
            <person name="Ball S."/>
            <person name="Bowler C."/>
            <person name="Dieckmann C.L."/>
            <person name="Gladyshev V.N."/>
            <person name="Green P."/>
            <person name="Jorgensen R."/>
            <person name="Mayfield S."/>
            <person name="Mueller-Roeber B."/>
            <person name="Rajamani S."/>
            <person name="Sayre R.T."/>
            <person name="Brokstein P."/>
            <person name="Dubchak I."/>
            <person name="Goodstein D."/>
            <person name="Hornick L."/>
            <person name="Huang Y.W."/>
            <person name="Jhaveri J."/>
            <person name="Luo Y."/>
            <person name="Martinez D."/>
            <person name="Ngau W.C."/>
            <person name="Otillar B."/>
            <person name="Poliakov A."/>
            <person name="Porter A."/>
            <person name="Szajkowski L."/>
            <person name="Werner G."/>
            <person name="Zhou K."/>
            <person name="Grigoriev I.V."/>
            <person name="Rokhsar D.S."/>
            <person name="Grossman A.R."/>
        </authorList>
    </citation>
    <scope>NUCLEOTIDE SEQUENCE [LARGE SCALE GENOMIC DNA]</scope>
    <source>
        <strain evidence="3">CC-503</strain>
    </source>
</reference>
<evidence type="ECO:0000256" key="1">
    <source>
        <dbReference type="SAM" id="Phobius"/>
    </source>
</evidence>
<dbReference type="InParanoid" id="A0A2K3DGP6"/>
<dbReference type="Gramene" id="PNW79699">
    <property type="protein sequence ID" value="PNW79699"/>
    <property type="gene ID" value="CHLRE_08g363400v5"/>
</dbReference>